<sequence>MAESRPNVLTIPAGAAFLPTLAEALLDGELIRGFAPRHDPIALADATIFLPTRRAARALRDAFLEALDGRATLLPRIAPLGDVEEDADIVEPLADADLELPPAVAPFERRLVLARLVAAFAGALDRSILSLSPEDGPLVPATAADAIHLAGDLETLIDAIETEEIDLSGLDALIPGEHDQYWAITRAFLKVALAAWPEHVAAQGRIDPSRRRRAQIDAAARRVAKSRGPVIAAGSTGSAPAVRRLMGEISRHPLGAVVLPGLDREGLDDDAWRELLEGQGPGLYGHPQRGLAHLLVALGVARREVRPIGRVTPALGQRARLVADALRPAETTDAWAMRPVGPEDRNAALAGVSIVEAPSVRVEAAAIAVALREAVATPGRTAALVTPDRDLAARVAAELERWDISVDDSAGRPLSSTPAGALLRLAAEAGLDPRPDLLLALLRAPACRLGSREPRAVDTLDVAVFRTPLPGEGFLSVRKALASTERSRGTAARFGAEDRGAALQLIDRLEAALAGLETCAQQPNAPFSRLVAALTEAFEALAGEAETDDATAVAALLDELAEAAHEADPIAPMAFPGVLDALMAGRALRPARDRHPRIRILGPLEARLIRFDLLIMGGLNEGVWPAVPQADPWINRPLRIALGLAPPERRIGLSAHDFAQGLGADEVVLTRAAKVGGAPTIPARWLQRLAAVAAGPAHDEAVVRGRRLIALAETLDRTERGPAPRPPEPRPPLELRPLKLSVTAIETLLRDPYSIYARHVLRLEELDSVGPEPGPGELGGVIHKALEDFERSRIAPDAPHARETLLAFGRDAFGALLERDDARTLWWPRFEKIADWMLAFHSGRRDLVETGFVEQEGAIEFATKAGRTFRLTARADRIEALSDGRFAILDYKTGATPTAKQVMAGFAPQLPLEGAILKAGGFADVTLPGAVIGELSLVRLAGREPAGEVVEIRDKERAPDAVAAEALARFKAVVDRFEDEAEPYRSLSHPKFLKRPEGPYAHLARVKEWSATGGGEEGEAE</sequence>
<proteinExistence type="predicted"/>
<dbReference type="InterPro" id="IPR027417">
    <property type="entry name" value="P-loop_NTPase"/>
</dbReference>
<accession>A0A4V1KJ25</accession>
<comment type="caution">
    <text evidence="2">The sequence shown here is derived from an EMBL/GenBank/DDBJ whole genome shotgun (WGS) entry which is preliminary data.</text>
</comment>
<reference evidence="2 3" key="1">
    <citation type="submission" date="2018-12" db="EMBL/GenBank/DDBJ databases">
        <title>bacterium Hansschlegelia zhihuaiae S113.</title>
        <authorList>
            <person name="He J."/>
        </authorList>
    </citation>
    <scope>NUCLEOTIDE SEQUENCE [LARGE SCALE GENOMIC DNA]</scope>
    <source>
        <strain evidence="2 3">S 113</strain>
    </source>
</reference>
<dbReference type="InterPro" id="IPR038726">
    <property type="entry name" value="PDDEXK_AddAB-type"/>
</dbReference>
<gene>
    <name evidence="2" type="primary">addB</name>
    <name evidence="2" type="ORF">EK403_14210</name>
</gene>
<feature type="domain" description="PD-(D/E)XK endonuclease-like" evidence="1">
    <location>
        <begin position="740"/>
        <end position="982"/>
    </location>
</feature>
<name>A0A4V1KJ25_9HYPH</name>
<dbReference type="RefSeq" id="WP_128778138.1">
    <property type="nucleotide sequence ID" value="NZ_RYFI01000013.1"/>
</dbReference>
<dbReference type="Pfam" id="PF12705">
    <property type="entry name" value="PDDEXK_1"/>
    <property type="match status" value="1"/>
</dbReference>
<evidence type="ECO:0000313" key="3">
    <source>
        <dbReference type="Proteomes" id="UP000289708"/>
    </source>
</evidence>
<dbReference type="OrthoDB" id="9780606at2"/>
<dbReference type="EMBL" id="RYFI01000013">
    <property type="protein sequence ID" value="RXF72712.1"/>
    <property type="molecule type" value="Genomic_DNA"/>
</dbReference>
<dbReference type="SUPFAM" id="SSF52540">
    <property type="entry name" value="P-loop containing nucleoside triphosphate hydrolases"/>
    <property type="match status" value="1"/>
</dbReference>
<organism evidence="2 3">
    <name type="scientific">Hansschlegelia zhihuaiae</name>
    <dbReference type="NCBI Taxonomy" id="405005"/>
    <lineage>
        <taxon>Bacteria</taxon>
        <taxon>Pseudomonadati</taxon>
        <taxon>Pseudomonadota</taxon>
        <taxon>Alphaproteobacteria</taxon>
        <taxon>Hyphomicrobiales</taxon>
        <taxon>Methylopilaceae</taxon>
        <taxon>Hansschlegelia</taxon>
    </lineage>
</organism>
<evidence type="ECO:0000313" key="2">
    <source>
        <dbReference type="EMBL" id="RXF72712.1"/>
    </source>
</evidence>
<protein>
    <submittedName>
        <fullName evidence="2">Double-strand break repair protein AddB</fullName>
    </submittedName>
</protein>
<dbReference type="Proteomes" id="UP000289708">
    <property type="component" value="Unassembled WGS sequence"/>
</dbReference>
<dbReference type="InterPro" id="IPR014153">
    <property type="entry name" value="Ds_break_AddB"/>
</dbReference>
<evidence type="ECO:0000259" key="1">
    <source>
        <dbReference type="Pfam" id="PF12705"/>
    </source>
</evidence>
<dbReference type="NCBIfam" id="TIGR02786">
    <property type="entry name" value="addB_alphas"/>
    <property type="match status" value="1"/>
</dbReference>
<dbReference type="AlphaFoldDB" id="A0A4V1KJ25"/>
<keyword evidence="3" id="KW-1185">Reference proteome</keyword>